<sequence length="255" mass="29372">MQLYLGFNLFGGMDYTYTIIDANATASLQLQAQLHEYPDFICSGTASNTTDGLNQILKFLPDLVIIKLHENANECFQMVNEMYQYLQKTPLLVGVSSTKSHAYTALKSGFFDYWLLPNNEFEIRKTILKLRKQVPQEAVPTTLCLKTYRDYHYIDTNEILYLKADNNATDFFMKDGTKISAFKTLKAFEATLPENFIRIHQSYILNIKYVSRINFGKSTCTLKNIENQLPFSKSYKERIDSLKTLLSKNAIDIIK</sequence>
<comment type="caution">
    <text evidence="4">The sequence shown here is derived from an EMBL/GenBank/DDBJ whole genome shotgun (WGS) entry which is preliminary data.</text>
</comment>
<dbReference type="Pfam" id="PF04397">
    <property type="entry name" value="LytTR"/>
    <property type="match status" value="1"/>
</dbReference>
<keyword evidence="5" id="KW-1185">Reference proteome</keyword>
<dbReference type="InterPro" id="IPR046947">
    <property type="entry name" value="LytR-like"/>
</dbReference>
<dbReference type="PANTHER" id="PTHR37299:SF1">
    <property type="entry name" value="STAGE 0 SPORULATION PROTEIN A HOMOLOG"/>
    <property type="match status" value="1"/>
</dbReference>
<reference evidence="4 5" key="1">
    <citation type="submission" date="2023-09" db="EMBL/GenBank/DDBJ databases">
        <authorList>
            <person name="Rey-Velasco X."/>
        </authorList>
    </citation>
    <scope>NUCLEOTIDE SEQUENCE [LARGE SCALE GENOMIC DNA]</scope>
    <source>
        <strain evidence="4 5">P007</strain>
    </source>
</reference>
<dbReference type="GO" id="GO:0003677">
    <property type="term" value="F:DNA binding"/>
    <property type="evidence" value="ECO:0007669"/>
    <property type="project" value="UniProtKB-KW"/>
</dbReference>
<keyword evidence="4" id="KW-0238">DNA-binding</keyword>
<dbReference type="InterPro" id="IPR007492">
    <property type="entry name" value="LytTR_DNA-bd_dom"/>
</dbReference>
<dbReference type="SMART" id="SM00850">
    <property type="entry name" value="LytTR"/>
    <property type="match status" value="1"/>
</dbReference>
<proteinExistence type="predicted"/>
<evidence type="ECO:0000256" key="1">
    <source>
        <dbReference type="PROSITE-ProRule" id="PRU00169"/>
    </source>
</evidence>
<evidence type="ECO:0000259" key="3">
    <source>
        <dbReference type="PROSITE" id="PS50930"/>
    </source>
</evidence>
<name>A0ABU3BHW8_9FLAO</name>
<dbReference type="Gene3D" id="3.40.50.2300">
    <property type="match status" value="1"/>
</dbReference>
<evidence type="ECO:0000313" key="5">
    <source>
        <dbReference type="Proteomes" id="UP001250662"/>
    </source>
</evidence>
<dbReference type="InterPro" id="IPR001789">
    <property type="entry name" value="Sig_transdc_resp-reg_receiver"/>
</dbReference>
<evidence type="ECO:0000313" key="4">
    <source>
        <dbReference type="EMBL" id="MDT0621766.1"/>
    </source>
</evidence>
<protein>
    <submittedName>
        <fullName evidence="4">LytTR family DNA-binding domain-containing protein</fullName>
    </submittedName>
</protein>
<feature type="domain" description="HTH LytTR-type" evidence="3">
    <location>
        <begin position="143"/>
        <end position="248"/>
    </location>
</feature>
<dbReference type="RefSeq" id="WP_311387783.1">
    <property type="nucleotide sequence ID" value="NZ_JAVRHU010000002.1"/>
</dbReference>
<gene>
    <name evidence="4" type="ORF">RM520_09020</name>
</gene>
<dbReference type="SUPFAM" id="SSF52172">
    <property type="entry name" value="CheY-like"/>
    <property type="match status" value="1"/>
</dbReference>
<dbReference type="InterPro" id="IPR011006">
    <property type="entry name" value="CheY-like_superfamily"/>
</dbReference>
<dbReference type="Gene3D" id="2.40.50.1020">
    <property type="entry name" value="LytTr DNA-binding domain"/>
    <property type="match status" value="1"/>
</dbReference>
<dbReference type="PROSITE" id="PS50110">
    <property type="entry name" value="RESPONSE_REGULATORY"/>
    <property type="match status" value="1"/>
</dbReference>
<evidence type="ECO:0000259" key="2">
    <source>
        <dbReference type="PROSITE" id="PS50110"/>
    </source>
</evidence>
<dbReference type="PROSITE" id="PS50930">
    <property type="entry name" value="HTH_LYTTR"/>
    <property type="match status" value="1"/>
</dbReference>
<dbReference type="PANTHER" id="PTHR37299">
    <property type="entry name" value="TRANSCRIPTIONAL REGULATOR-RELATED"/>
    <property type="match status" value="1"/>
</dbReference>
<organism evidence="4 5">
    <name type="scientific">Croceitalea vernalis</name>
    <dbReference type="NCBI Taxonomy" id="3075599"/>
    <lineage>
        <taxon>Bacteria</taxon>
        <taxon>Pseudomonadati</taxon>
        <taxon>Bacteroidota</taxon>
        <taxon>Flavobacteriia</taxon>
        <taxon>Flavobacteriales</taxon>
        <taxon>Flavobacteriaceae</taxon>
        <taxon>Croceitalea</taxon>
    </lineage>
</organism>
<dbReference type="Proteomes" id="UP001250662">
    <property type="component" value="Unassembled WGS sequence"/>
</dbReference>
<comment type="caution">
    <text evidence="1">Lacks conserved residue(s) required for the propagation of feature annotation.</text>
</comment>
<accession>A0ABU3BHW8</accession>
<dbReference type="EMBL" id="JAVRHU010000002">
    <property type="protein sequence ID" value="MDT0621766.1"/>
    <property type="molecule type" value="Genomic_DNA"/>
</dbReference>
<feature type="domain" description="Response regulatory" evidence="2">
    <location>
        <begin position="16"/>
        <end position="131"/>
    </location>
</feature>